<accession>A0A0N5B0G4</accession>
<keyword evidence="1" id="KW-1185">Reference proteome</keyword>
<dbReference type="WBParaSite" id="SMUV_0001076601-mRNA-1">
    <property type="protein sequence ID" value="SMUV_0001076601-mRNA-1"/>
    <property type="gene ID" value="SMUV_0001076601"/>
</dbReference>
<proteinExistence type="predicted"/>
<dbReference type="Proteomes" id="UP000046393">
    <property type="component" value="Unplaced"/>
</dbReference>
<organism evidence="1 2">
    <name type="scientific">Syphacia muris</name>
    <dbReference type="NCBI Taxonomy" id="451379"/>
    <lineage>
        <taxon>Eukaryota</taxon>
        <taxon>Metazoa</taxon>
        <taxon>Ecdysozoa</taxon>
        <taxon>Nematoda</taxon>
        <taxon>Chromadorea</taxon>
        <taxon>Rhabditida</taxon>
        <taxon>Spirurina</taxon>
        <taxon>Oxyuridomorpha</taxon>
        <taxon>Oxyuroidea</taxon>
        <taxon>Oxyuridae</taxon>
        <taxon>Syphacia</taxon>
    </lineage>
</organism>
<name>A0A0N5B0G4_9BILA</name>
<reference evidence="2" key="1">
    <citation type="submission" date="2017-02" db="UniProtKB">
        <authorList>
            <consortium name="WormBaseParasite"/>
        </authorList>
    </citation>
    <scope>IDENTIFICATION</scope>
</reference>
<evidence type="ECO:0000313" key="2">
    <source>
        <dbReference type="WBParaSite" id="SMUV_0001076601-mRNA-1"/>
    </source>
</evidence>
<protein>
    <submittedName>
        <fullName evidence="2">Homeobox protein homothorax</fullName>
    </submittedName>
</protein>
<evidence type="ECO:0000313" key="1">
    <source>
        <dbReference type="Proteomes" id="UP000046393"/>
    </source>
</evidence>
<sequence length="87" mass="9656">MMNGDVQKDDRYREHNCDMSPSPNIISNNTLSAPVCSSICATPPAMSLGAMSDYKASFTHLRPKLETNLLARYPSVSVSHYADAYHY</sequence>
<dbReference type="AlphaFoldDB" id="A0A0N5B0G4"/>